<evidence type="ECO:0000313" key="2">
    <source>
        <dbReference type="EMBL" id="GBL80490.1"/>
    </source>
</evidence>
<reference evidence="2 3" key="1">
    <citation type="journal article" date="2019" name="Sci. Rep.">
        <title>Orb-weaving spider Araneus ventricosus genome elucidates the spidroin gene catalogue.</title>
        <authorList>
            <person name="Kono N."/>
            <person name="Nakamura H."/>
            <person name="Ohtoshi R."/>
            <person name="Moran D.A.P."/>
            <person name="Shinohara A."/>
            <person name="Yoshida Y."/>
            <person name="Fujiwara M."/>
            <person name="Mori M."/>
            <person name="Tomita M."/>
            <person name="Arakawa K."/>
        </authorList>
    </citation>
    <scope>NUCLEOTIDE SEQUENCE [LARGE SCALE GENOMIC DNA]</scope>
</reference>
<organism evidence="2 3">
    <name type="scientific">Araneus ventricosus</name>
    <name type="common">Orbweaver spider</name>
    <name type="synonym">Epeira ventricosa</name>
    <dbReference type="NCBI Taxonomy" id="182803"/>
    <lineage>
        <taxon>Eukaryota</taxon>
        <taxon>Metazoa</taxon>
        <taxon>Ecdysozoa</taxon>
        <taxon>Arthropoda</taxon>
        <taxon>Chelicerata</taxon>
        <taxon>Arachnida</taxon>
        <taxon>Araneae</taxon>
        <taxon>Araneomorphae</taxon>
        <taxon>Entelegynae</taxon>
        <taxon>Araneoidea</taxon>
        <taxon>Araneidae</taxon>
        <taxon>Araneus</taxon>
    </lineage>
</organism>
<dbReference type="Proteomes" id="UP000499080">
    <property type="component" value="Unassembled WGS sequence"/>
</dbReference>
<name>A0A4Y2ALA3_ARAVE</name>
<dbReference type="AlphaFoldDB" id="A0A4Y2ALA3"/>
<feature type="region of interest" description="Disordered" evidence="1">
    <location>
        <begin position="87"/>
        <end position="106"/>
    </location>
</feature>
<dbReference type="EMBL" id="BGPR01000022">
    <property type="protein sequence ID" value="GBL80490.1"/>
    <property type="molecule type" value="Genomic_DNA"/>
</dbReference>
<gene>
    <name evidence="2" type="ORF">AVEN_225198_1</name>
</gene>
<dbReference type="OrthoDB" id="8375008at2759"/>
<evidence type="ECO:0000313" key="3">
    <source>
        <dbReference type="Proteomes" id="UP000499080"/>
    </source>
</evidence>
<comment type="caution">
    <text evidence="2">The sequence shown here is derived from an EMBL/GenBank/DDBJ whole genome shotgun (WGS) entry which is preliminary data.</text>
</comment>
<evidence type="ECO:0000256" key="1">
    <source>
        <dbReference type="SAM" id="MobiDB-lite"/>
    </source>
</evidence>
<keyword evidence="3" id="KW-1185">Reference proteome</keyword>
<proteinExistence type="predicted"/>
<sequence length="106" mass="11618">MFQNTPLSTSKEAVETPSVSIEGDEDFAVSKAVVSPLKELKLAILSTLSPSASSDTKIALKSSKAKRKSVQAIGEVLTTDMVAANLHEEHEESRMKKARYSPKLWW</sequence>
<protein>
    <submittedName>
        <fullName evidence="2">Uncharacterized protein</fullName>
    </submittedName>
</protein>
<accession>A0A4Y2ALA3</accession>